<keyword evidence="1" id="KW-0472">Membrane</keyword>
<dbReference type="AlphaFoldDB" id="A0A1A8XF16"/>
<organism evidence="2 3">
    <name type="scientific">Plasmodium ovale curtisi</name>
    <dbReference type="NCBI Taxonomy" id="864141"/>
    <lineage>
        <taxon>Eukaryota</taxon>
        <taxon>Sar</taxon>
        <taxon>Alveolata</taxon>
        <taxon>Apicomplexa</taxon>
        <taxon>Aconoidasida</taxon>
        <taxon>Haemosporida</taxon>
        <taxon>Plasmodiidae</taxon>
        <taxon>Plasmodium</taxon>
        <taxon>Plasmodium (Plasmodium)</taxon>
    </lineage>
</organism>
<gene>
    <name evidence="2" type="ORF">POVCU1_082500</name>
</gene>
<proteinExistence type="predicted"/>
<keyword evidence="1" id="KW-1133">Transmembrane helix</keyword>
<protein>
    <submittedName>
        <fullName evidence="2">PIR Superfamily Protein</fullName>
    </submittedName>
</protein>
<feature type="transmembrane region" description="Helical" evidence="1">
    <location>
        <begin position="160"/>
        <end position="179"/>
    </location>
</feature>
<evidence type="ECO:0000256" key="1">
    <source>
        <dbReference type="SAM" id="Phobius"/>
    </source>
</evidence>
<evidence type="ECO:0000313" key="3">
    <source>
        <dbReference type="Proteomes" id="UP000078546"/>
    </source>
</evidence>
<dbReference type="Proteomes" id="UP000078546">
    <property type="component" value="Unassembled WGS sequence"/>
</dbReference>
<reference evidence="3" key="1">
    <citation type="submission" date="2016-05" db="EMBL/GenBank/DDBJ databases">
        <authorList>
            <person name="Naeem Raeece"/>
        </authorList>
    </citation>
    <scope>NUCLEOTIDE SEQUENCE [LARGE SCALE GENOMIC DNA]</scope>
</reference>
<sequence length="233" mass="26864">MTSNIYLEDIPSKKYNNRLEKELHYEQPEKDPPPSYELIEQYIYNSSKDNLNIYSIDCIRDSKLSEHNDDIENTRKIDDLCEDIAYIKKKISEIHSNDCSEIENYVNQQISNLKRYYSFTSFNDFDSITEKLKPTCQEGSTRALLTGDQSAMSKYSGRNTYIIAVTSLFGILSSFILLYKTTFFGSILNNLVGKKIKFGNNLSDEAYDETLEDISESSHDGRYNILYNSIGDS</sequence>
<evidence type="ECO:0000313" key="2">
    <source>
        <dbReference type="EMBL" id="SBT02949.1"/>
    </source>
</evidence>
<dbReference type="EMBL" id="FLQV01003910">
    <property type="protein sequence ID" value="SBT02949.1"/>
    <property type="molecule type" value="Genomic_DNA"/>
</dbReference>
<accession>A0A1A8XF16</accession>
<name>A0A1A8XF16_PLAOA</name>
<keyword evidence="1" id="KW-0812">Transmembrane</keyword>